<proteinExistence type="predicted"/>
<reference evidence="2" key="1">
    <citation type="submission" date="2019-12" db="EMBL/GenBank/DDBJ databases">
        <title>Genome sequencing and annotation of Brassica cretica.</title>
        <authorList>
            <person name="Studholme D.J."/>
            <person name="Sarris P.F."/>
        </authorList>
    </citation>
    <scope>NUCLEOTIDE SEQUENCE</scope>
    <source>
        <strain evidence="2">PFS-001/15</strain>
        <tissue evidence="2">Leaf</tissue>
    </source>
</reference>
<feature type="domain" description="RNase H type-1" evidence="1">
    <location>
        <begin position="26"/>
        <end position="98"/>
    </location>
</feature>
<evidence type="ECO:0000313" key="2">
    <source>
        <dbReference type="EMBL" id="KAF2541510.1"/>
    </source>
</evidence>
<dbReference type="OrthoDB" id="955670at2759"/>
<dbReference type="EMBL" id="QGKW02002005">
    <property type="protein sequence ID" value="KAF2541510.1"/>
    <property type="molecule type" value="Genomic_DNA"/>
</dbReference>
<dbReference type="GO" id="GO:0004523">
    <property type="term" value="F:RNA-DNA hybrid ribonuclease activity"/>
    <property type="evidence" value="ECO:0007669"/>
    <property type="project" value="InterPro"/>
</dbReference>
<sequence length="123" mass="13934">MVEEQNTVGVPISERCMIDGSWTHDALFSGYGCAWVSTCQSFGTDCKDLISMIKDSGAWPSFSTELEEFMKLKARFTEFSIVFVPRQENVSSDSLAKIARSFHRELYYIGCSVPVWFPRPSQV</sequence>
<dbReference type="InterPro" id="IPR002156">
    <property type="entry name" value="RNaseH_domain"/>
</dbReference>
<dbReference type="Proteomes" id="UP000712281">
    <property type="component" value="Unassembled WGS sequence"/>
</dbReference>
<protein>
    <recommendedName>
        <fullName evidence="1">RNase H type-1 domain-containing protein</fullName>
    </recommendedName>
</protein>
<evidence type="ECO:0000313" key="3">
    <source>
        <dbReference type="Proteomes" id="UP000712281"/>
    </source>
</evidence>
<name>A0A8S9G6D4_BRACR</name>
<organism evidence="2 3">
    <name type="scientific">Brassica cretica</name>
    <name type="common">Mustard</name>
    <dbReference type="NCBI Taxonomy" id="69181"/>
    <lineage>
        <taxon>Eukaryota</taxon>
        <taxon>Viridiplantae</taxon>
        <taxon>Streptophyta</taxon>
        <taxon>Embryophyta</taxon>
        <taxon>Tracheophyta</taxon>
        <taxon>Spermatophyta</taxon>
        <taxon>Magnoliopsida</taxon>
        <taxon>eudicotyledons</taxon>
        <taxon>Gunneridae</taxon>
        <taxon>Pentapetalae</taxon>
        <taxon>rosids</taxon>
        <taxon>malvids</taxon>
        <taxon>Brassicales</taxon>
        <taxon>Brassicaceae</taxon>
        <taxon>Brassiceae</taxon>
        <taxon>Brassica</taxon>
    </lineage>
</organism>
<accession>A0A8S9G6D4</accession>
<comment type="caution">
    <text evidence="2">The sequence shown here is derived from an EMBL/GenBank/DDBJ whole genome shotgun (WGS) entry which is preliminary data.</text>
</comment>
<gene>
    <name evidence="2" type="ORF">F2Q68_00031728</name>
</gene>
<evidence type="ECO:0000259" key="1">
    <source>
        <dbReference type="Pfam" id="PF13456"/>
    </source>
</evidence>
<dbReference type="Pfam" id="PF13456">
    <property type="entry name" value="RVT_3"/>
    <property type="match status" value="1"/>
</dbReference>
<dbReference type="GO" id="GO:0003676">
    <property type="term" value="F:nucleic acid binding"/>
    <property type="evidence" value="ECO:0007669"/>
    <property type="project" value="InterPro"/>
</dbReference>
<dbReference type="AlphaFoldDB" id="A0A8S9G6D4"/>